<keyword evidence="1" id="KW-0287">Flowering</keyword>
<sequence>DTTAFFRFVAARRKRSTQPAVMCCLDPGKSVMDAIADVFPMDRLELKNLQTLPGAWTCILILEETVQALPGPDPEIRLARPLRRATLTMRGDLSRLPRVTHSPNSTASAPACKGRCSCWPATVRSPTSQGRSFPKQRSHSRLLCAADRTG</sequence>
<keyword evidence="1" id="KW-0217">Developmental protein</keyword>
<reference evidence="2" key="4">
    <citation type="submission" date="2019-03" db="UniProtKB">
        <authorList>
            <consortium name="EnsemblPlants"/>
        </authorList>
    </citation>
    <scope>IDENTIFICATION</scope>
</reference>
<reference evidence="2" key="3">
    <citation type="journal article" date="2017" name="Nature">
        <title>Genome sequence of the progenitor of the wheat D genome Aegilops tauschii.</title>
        <authorList>
            <person name="Luo M.C."/>
            <person name="Gu Y.Q."/>
            <person name="Puiu D."/>
            <person name="Wang H."/>
            <person name="Twardziok S.O."/>
            <person name="Deal K.R."/>
            <person name="Huo N."/>
            <person name="Zhu T."/>
            <person name="Wang L."/>
            <person name="Wang Y."/>
            <person name="McGuire P.E."/>
            <person name="Liu S."/>
            <person name="Long H."/>
            <person name="Ramasamy R.K."/>
            <person name="Rodriguez J.C."/>
            <person name="Van S.L."/>
            <person name="Yuan L."/>
            <person name="Wang Z."/>
            <person name="Xia Z."/>
            <person name="Xiao L."/>
            <person name="Anderson O.D."/>
            <person name="Ouyang S."/>
            <person name="Liang Y."/>
            <person name="Zimin A.V."/>
            <person name="Pertea G."/>
            <person name="Qi P."/>
            <person name="Bennetzen J.L."/>
            <person name="Dai X."/>
            <person name="Dawson M.W."/>
            <person name="Muller H.G."/>
            <person name="Kugler K."/>
            <person name="Rivarola-Duarte L."/>
            <person name="Spannagl M."/>
            <person name="Mayer K.F.X."/>
            <person name="Lu F.H."/>
            <person name="Bevan M.W."/>
            <person name="Leroy P."/>
            <person name="Li P."/>
            <person name="You F.M."/>
            <person name="Sun Q."/>
            <person name="Liu Z."/>
            <person name="Lyons E."/>
            <person name="Wicker T."/>
            <person name="Salzberg S.L."/>
            <person name="Devos K.M."/>
            <person name="Dvorak J."/>
        </authorList>
    </citation>
    <scope>NUCLEOTIDE SEQUENCE [LARGE SCALE GENOMIC DNA]</scope>
    <source>
        <strain evidence="2">cv. AL8/78</strain>
    </source>
</reference>
<dbReference type="GO" id="GO:0030154">
    <property type="term" value="P:cell differentiation"/>
    <property type="evidence" value="ECO:0007669"/>
    <property type="project" value="UniProtKB-KW"/>
</dbReference>
<evidence type="ECO:0000313" key="2">
    <source>
        <dbReference type="EnsemblPlants" id="AET2Gv21012200.1"/>
    </source>
</evidence>
<proteinExistence type="inferred from homology"/>
<dbReference type="Proteomes" id="UP000015105">
    <property type="component" value="Chromosome 2D"/>
</dbReference>
<dbReference type="Pfam" id="PF07899">
    <property type="entry name" value="Frigida"/>
    <property type="match status" value="1"/>
</dbReference>
<dbReference type="Gramene" id="AET2Gv21012200.1">
    <property type="protein sequence ID" value="AET2Gv21012200.1"/>
    <property type="gene ID" value="AET2Gv21012200"/>
</dbReference>
<name>A0A453CYT0_AEGTS</name>
<reference evidence="2" key="5">
    <citation type="journal article" date="2021" name="G3 (Bethesda)">
        <title>Aegilops tauschii genome assembly Aet v5.0 features greater sequence contiguity and improved annotation.</title>
        <authorList>
            <person name="Wang L."/>
            <person name="Zhu T."/>
            <person name="Rodriguez J.C."/>
            <person name="Deal K.R."/>
            <person name="Dubcovsky J."/>
            <person name="McGuire P.E."/>
            <person name="Lux T."/>
            <person name="Spannagl M."/>
            <person name="Mayer K.F.X."/>
            <person name="Baldrich P."/>
            <person name="Meyers B.C."/>
            <person name="Huo N."/>
            <person name="Gu Y.Q."/>
            <person name="Zhou H."/>
            <person name="Devos K.M."/>
            <person name="Bennetzen J.L."/>
            <person name="Unver T."/>
            <person name="Budak H."/>
            <person name="Gulick P.J."/>
            <person name="Galiba G."/>
            <person name="Kalapos B."/>
            <person name="Nelson D.R."/>
            <person name="Li P."/>
            <person name="You F.M."/>
            <person name="Luo M.C."/>
            <person name="Dvorak J."/>
        </authorList>
    </citation>
    <scope>NUCLEOTIDE SEQUENCE [LARGE SCALE GENOMIC DNA]</scope>
    <source>
        <strain evidence="2">cv. AL8/78</strain>
    </source>
</reference>
<dbReference type="InterPro" id="IPR012474">
    <property type="entry name" value="Frigida"/>
</dbReference>
<protein>
    <recommendedName>
        <fullName evidence="1">FRIGIDA-like protein</fullName>
    </recommendedName>
</protein>
<dbReference type="STRING" id="200361.A0A453CYT0"/>
<dbReference type="EnsemblPlants" id="AET2Gv21012200.1">
    <property type="protein sequence ID" value="AET2Gv21012200.1"/>
    <property type="gene ID" value="AET2Gv21012200"/>
</dbReference>
<dbReference type="GO" id="GO:0009908">
    <property type="term" value="P:flower development"/>
    <property type="evidence" value="ECO:0007669"/>
    <property type="project" value="UniProtKB-KW"/>
</dbReference>
<keyword evidence="1" id="KW-0221">Differentiation</keyword>
<organism evidence="2 3">
    <name type="scientific">Aegilops tauschii subsp. strangulata</name>
    <name type="common">Goatgrass</name>
    <dbReference type="NCBI Taxonomy" id="200361"/>
    <lineage>
        <taxon>Eukaryota</taxon>
        <taxon>Viridiplantae</taxon>
        <taxon>Streptophyta</taxon>
        <taxon>Embryophyta</taxon>
        <taxon>Tracheophyta</taxon>
        <taxon>Spermatophyta</taxon>
        <taxon>Magnoliopsida</taxon>
        <taxon>Liliopsida</taxon>
        <taxon>Poales</taxon>
        <taxon>Poaceae</taxon>
        <taxon>BOP clade</taxon>
        <taxon>Pooideae</taxon>
        <taxon>Triticodae</taxon>
        <taxon>Triticeae</taxon>
        <taxon>Triticinae</taxon>
        <taxon>Aegilops</taxon>
    </lineage>
</organism>
<dbReference type="AlphaFoldDB" id="A0A453CYT0"/>
<evidence type="ECO:0000313" key="3">
    <source>
        <dbReference type="Proteomes" id="UP000015105"/>
    </source>
</evidence>
<evidence type="ECO:0000256" key="1">
    <source>
        <dbReference type="RuleBase" id="RU364012"/>
    </source>
</evidence>
<reference evidence="3" key="2">
    <citation type="journal article" date="2017" name="Nat. Plants">
        <title>The Aegilops tauschii genome reveals multiple impacts of transposons.</title>
        <authorList>
            <person name="Zhao G."/>
            <person name="Zou C."/>
            <person name="Li K."/>
            <person name="Wang K."/>
            <person name="Li T."/>
            <person name="Gao L."/>
            <person name="Zhang X."/>
            <person name="Wang H."/>
            <person name="Yang Z."/>
            <person name="Liu X."/>
            <person name="Jiang W."/>
            <person name="Mao L."/>
            <person name="Kong X."/>
            <person name="Jiao Y."/>
            <person name="Jia J."/>
        </authorList>
    </citation>
    <scope>NUCLEOTIDE SEQUENCE [LARGE SCALE GENOMIC DNA]</scope>
    <source>
        <strain evidence="3">cv. AL8/78</strain>
    </source>
</reference>
<comment type="similarity">
    <text evidence="1">Belongs to the Frigida family.</text>
</comment>
<accession>A0A453CYT0</accession>
<keyword evidence="3" id="KW-1185">Reference proteome</keyword>
<reference evidence="3" key="1">
    <citation type="journal article" date="2014" name="Science">
        <title>Ancient hybridizations among the ancestral genomes of bread wheat.</title>
        <authorList>
            <consortium name="International Wheat Genome Sequencing Consortium,"/>
            <person name="Marcussen T."/>
            <person name="Sandve S.R."/>
            <person name="Heier L."/>
            <person name="Spannagl M."/>
            <person name="Pfeifer M."/>
            <person name="Jakobsen K.S."/>
            <person name="Wulff B.B."/>
            <person name="Steuernagel B."/>
            <person name="Mayer K.F."/>
            <person name="Olsen O.A."/>
        </authorList>
    </citation>
    <scope>NUCLEOTIDE SEQUENCE [LARGE SCALE GENOMIC DNA]</scope>
    <source>
        <strain evidence="3">cv. AL8/78</strain>
    </source>
</reference>